<keyword evidence="3" id="KW-0597">Phosphoprotein</keyword>
<feature type="coiled-coil region" evidence="6">
    <location>
        <begin position="3217"/>
        <end position="3329"/>
    </location>
</feature>
<feature type="region of interest" description="Disordered" evidence="7">
    <location>
        <begin position="3591"/>
        <end position="3621"/>
    </location>
</feature>
<feature type="compositionally biased region" description="Low complexity" evidence="7">
    <location>
        <begin position="3598"/>
        <end position="3619"/>
    </location>
</feature>
<evidence type="ECO:0000256" key="3">
    <source>
        <dbReference type="ARBA" id="ARBA00022553"/>
    </source>
</evidence>
<evidence type="ECO:0000259" key="8">
    <source>
        <dbReference type="Pfam" id="PF10495"/>
    </source>
</evidence>
<dbReference type="PANTHER" id="PTHR44981:SF2">
    <property type="entry name" value="PERICENTRIN-LIKE PROTEIN, ISOFORM F"/>
    <property type="match status" value="1"/>
</dbReference>
<dbReference type="InterPro" id="IPR019528">
    <property type="entry name" value="PACT_domain"/>
</dbReference>
<feature type="region of interest" description="Disordered" evidence="7">
    <location>
        <begin position="3115"/>
        <end position="3151"/>
    </location>
</feature>
<accession>A0A224YGG0</accession>
<feature type="compositionally biased region" description="Low complexity" evidence="7">
    <location>
        <begin position="35"/>
        <end position="65"/>
    </location>
</feature>
<reference evidence="9" key="1">
    <citation type="journal article" date="2017" name="Parasit. Vectors">
        <title>Sialotranscriptomics of Rhipicephalus zambeziensis reveals intricate expression profiles of secretory proteins and suggests tight temporal transcriptional regulation during blood-feeding.</title>
        <authorList>
            <person name="de Castro M.H."/>
            <person name="de Klerk D."/>
            <person name="Pienaar R."/>
            <person name="Rees D.J.G."/>
            <person name="Mans B.J."/>
        </authorList>
    </citation>
    <scope>NUCLEOTIDE SEQUENCE</scope>
    <source>
        <tissue evidence="9">Salivary glands</tissue>
    </source>
</reference>
<evidence type="ECO:0000256" key="1">
    <source>
        <dbReference type="ARBA" id="ARBA00004300"/>
    </source>
</evidence>
<feature type="region of interest" description="Disordered" evidence="7">
    <location>
        <begin position="2523"/>
        <end position="2553"/>
    </location>
</feature>
<feature type="compositionally biased region" description="Basic and acidic residues" evidence="7">
    <location>
        <begin position="816"/>
        <end position="826"/>
    </location>
</feature>
<evidence type="ECO:0000313" key="9">
    <source>
        <dbReference type="EMBL" id="MAA16777.1"/>
    </source>
</evidence>
<name>A0A224YGG0_9ACAR</name>
<keyword evidence="4 6" id="KW-0175">Coiled coil</keyword>
<dbReference type="Pfam" id="PF10495">
    <property type="entry name" value="PACT_coil_coil"/>
    <property type="match status" value="1"/>
</dbReference>
<dbReference type="EMBL" id="GFPF01005631">
    <property type="protein sequence ID" value="MAA16777.1"/>
    <property type="molecule type" value="Transcribed_RNA"/>
</dbReference>
<feature type="region of interest" description="Disordered" evidence="7">
    <location>
        <begin position="2866"/>
        <end position="2901"/>
    </location>
</feature>
<feature type="compositionally biased region" description="Low complexity" evidence="7">
    <location>
        <begin position="90"/>
        <end position="122"/>
    </location>
</feature>
<feature type="region of interest" description="Disordered" evidence="7">
    <location>
        <begin position="2943"/>
        <end position="2973"/>
    </location>
</feature>
<feature type="compositionally biased region" description="Polar residues" evidence="7">
    <location>
        <begin position="3189"/>
        <end position="3205"/>
    </location>
</feature>
<proteinExistence type="predicted"/>
<keyword evidence="2" id="KW-0963">Cytoplasm</keyword>
<dbReference type="GO" id="GO:0005737">
    <property type="term" value="C:cytoplasm"/>
    <property type="evidence" value="ECO:0007669"/>
    <property type="project" value="UniProtKB-ARBA"/>
</dbReference>
<feature type="coiled-coil region" evidence="6">
    <location>
        <begin position="1524"/>
        <end position="1566"/>
    </location>
</feature>
<feature type="domain" description="Pericentrin/AKAP-450 centrosomal targeting" evidence="8">
    <location>
        <begin position="3496"/>
        <end position="3648"/>
    </location>
</feature>
<feature type="coiled-coil region" evidence="6">
    <location>
        <begin position="1401"/>
        <end position="1493"/>
    </location>
</feature>
<keyword evidence="9" id="KW-0418">Kinase</keyword>
<dbReference type="Gene3D" id="1.10.287.1490">
    <property type="match status" value="1"/>
</dbReference>
<feature type="compositionally biased region" description="Polar residues" evidence="7">
    <location>
        <begin position="2871"/>
        <end position="2884"/>
    </location>
</feature>
<dbReference type="InterPro" id="IPR028745">
    <property type="entry name" value="AKAP9/Pericentrin"/>
</dbReference>
<evidence type="ECO:0000256" key="2">
    <source>
        <dbReference type="ARBA" id="ARBA00022490"/>
    </source>
</evidence>
<keyword evidence="9" id="KW-0808">Transferase</keyword>
<feature type="coiled-coil region" evidence="6">
    <location>
        <begin position="199"/>
        <end position="233"/>
    </location>
</feature>
<feature type="coiled-coil region" evidence="6">
    <location>
        <begin position="262"/>
        <end position="296"/>
    </location>
</feature>
<dbReference type="PANTHER" id="PTHR44981">
    <property type="entry name" value="PERICENTRIN-LIKE PROTEIN, ISOFORM F"/>
    <property type="match status" value="1"/>
</dbReference>
<feature type="coiled-coil region" evidence="6">
    <location>
        <begin position="1590"/>
        <end position="1676"/>
    </location>
</feature>
<feature type="coiled-coil region" evidence="6">
    <location>
        <begin position="1759"/>
        <end position="1800"/>
    </location>
</feature>
<feature type="compositionally biased region" description="Polar residues" evidence="7">
    <location>
        <begin position="123"/>
        <end position="135"/>
    </location>
</feature>
<protein>
    <submittedName>
        <fullName evidence="9">A kinase anchor protein 9</fullName>
    </submittedName>
</protein>
<feature type="region of interest" description="Disordered" evidence="7">
    <location>
        <begin position="3185"/>
        <end position="3207"/>
    </location>
</feature>
<dbReference type="GO" id="GO:0016301">
    <property type="term" value="F:kinase activity"/>
    <property type="evidence" value="ECO:0007669"/>
    <property type="project" value="UniProtKB-KW"/>
</dbReference>
<comment type="subcellular location">
    <subcellularLocation>
        <location evidence="1">Cytoplasm</location>
        <location evidence="1">Cytoskeleton</location>
        <location evidence="1">Microtubule organizing center</location>
        <location evidence="1">Centrosome</location>
    </subcellularLocation>
</comment>
<feature type="region of interest" description="Disordered" evidence="7">
    <location>
        <begin position="816"/>
        <end position="848"/>
    </location>
</feature>
<feature type="coiled-coil region" evidence="6">
    <location>
        <begin position="1992"/>
        <end position="2192"/>
    </location>
</feature>
<sequence>MEEERLKKLRAGQEMFAEKRKRLQRRSAQQRPGFSSPASNSSGASSVASPPAAAAAAAAVGAASGCLSPPSPAAAHGERRSHDNSAFLASCTSPSSVPLPSSGSSSYDSRHSSNTSRSSMASAQTPESVSRKTSSGALTAKINNGLDSSFDISFSSIEACASPEIIKKESEHSPAHADTSFNETLSRYKRKMGDVKRQLSKRDELIRLLTERLEETRQEQERAQHEASQQEHALAQEVSQLKRELQLCMELLEARGGDSGLRQQHQQMLNTRNEAVEQLQQKVEAQEQQIAMLQQIRTDLLGRLAAAASLGHEEGEIVTSNGSHPDYLASGECKAASPSVVGCRGDSVALTLVPLSELPRQQSQGDDTCEHLPSPEHTECNDSHFLSCRQVVCSHLSDWMTARFLSVESHADIETVYNDLKLFAMQGLEYAAACEAYSIPIPSPADLLEQVATLHTKVTTLEEDLKALEGEMIRARAENDSLRRNSVATEEELKTLRKERNVALNSIKESEYQRAKEEVEDESLLEVYELQTECIRLEQEKKALEQQRTRLLSGEQSPCVSPIPPALLTTERVRHSSAVQTDDLEAAKSVTESNGAALAQALDKRLSLASLNTSTELDDDENEKGAHDALVAENIRLTAERQRAESDLEVCRERLRGAEELIEKLKAELEQEHSSLEQLVAQTEEMLRDTTNTDLSSRDKRIFLENQSLKCQVALLSSRLQQEQSFTSALRRHVQCLGSRDEAFQKTVKDLTNRLLSGGERLRSSLDRCRQLEQALAKSAAKAKRLEAELHQLRESMKASGDVSLDSVKVVSREHSASVEECKRQDGANMEASDAGSRKGSSGEGSGVDEVKPLAIQRMQLELEEKELLLSNQDLCSRASQQLELCRQREELHAEYSERLSAVLAALKDSCRRELLSFQECLARESSLQLLRLRETHQAEIAALKQRHAEQVEQLQAKLLPAETAQSSAAEDTDAVLAELRQRQQAEYEQLLPSLDPELQLKLQALVALTLRIHQVENERALSSAQEHLASEKQRLGEALKACSKVQREALEARLEHEQKAALRDQYQALLDDTGKGSNTCVSPASPAAAGDCSEPLNFSHISKEHLQSSTEALFGLLKERLEKDFYTALSRLTDEWKAKYAHPPTSAATEDSSTTAGEDAEALVHDLRKHLESAKEAEQLVLSFQRLGKELGSGLHSQLEQLLTVYRELHSKMDAASALERYRGLCEQLCSGAPVDPASLQHQQDLQLKALRASLEEQHSQEKTALLSEQVVRTKELLSKHRAEVEQLERTAEARLADERRRLTEELDVLRRSLWEKEQALSRAADEQHAKVSAEMAALIDKHAEEVQKLSSALEEEQKKTESLCSAFDSLKKERDEIVELAETIGRASPDSALDPSTAIRRLAEENAALRREAESTRAEYEKMLSEEKARLKDEVEAVRAEYESTLQNLEEKLRETEAEHRRRLEELLASQEQYQEEVKLKDEELLLLKHEVEQYADTLGSQRLEYDQELESIERRLEVRHAAEMESLKSEHRANIEVLRESLQQELQDVKAGYEEEQRKLRRSLETEHNLVANSQKAQFELALEALKKTHKVQIEKLKEQHASAIEQLAKEKAQLEQRMAEERTSAIQEMKSKLEAHYSEIVDTARVECAARVKQLQDELTKVEQQLSSVHQQNEKDPPVEEEVVPVTTSVSSAEKPAMTVSLDSLDGRLPEAKDEERTAQEAVQSKHQATTAVAENREASAEWSDISVEDILYERSELMKQLRSLSTTVDKLQAEKEDLQEQLRKANEELTSKEIRATSRSPREWLAGSGLTANEIQSWQLHTAQTNTRLLNVLSDLVKTYVDTEQEIQDALGQLGLSRVDSPASNTAADEDYSSLGGMSCQTQGSKEDFADGFLSELCEDGPDLTPRTWDMFASAIGMQDTSEMEGEDVVLGASRRLRTAVDRVLRLLTEVSEHRGEDFRGLVQRNRDLCQELRQESQLHNQLALDLLHAQERGRALEHEKQRLEDMVSQLEEQRTELQREVRSLRARAQRLEDARESLGEQRQLLEEQRRMLREGLHEPQIRLLEEHERLSEEKRRLQRSQDQERDVLAARLAELEAALEEASTQREELLESRRLEVADLQAQIDAMDKQLLSHKKFIEEQTHEREQEREDFAQELAKLQEALKDKEKIQNCEQRLSKEIESLEHQLRMRVEDHGLVQRKRDQLEAEVRSRDDKIHDLRDIIRDLEADLSNKSHTVHELTLRVSHLEEALAEARQGEQEALHELEKARGGTQGNRSDDMAKRVRQLEEQLEARTQELDKMVQMGSLLQEFRAQVRSLEEKVESRIRQVQDAHGSLRQLVQALSPVGGSREGALSGTSEDSSSLSAGGVQTLSVDDIRDGLSPSALQWDELRGLEEKVDALVAAVGDTFQENAQLRKVLKSTKKETEELEREKRALQELNQQQLLQVSALKAHVEDARLGLSPAGTQGGGPVGQQLRQLRKDLLREKEAREAAEHKLQLSTEQVNNLRGQLNRQRELVAKQRERHRPSQHAGTLTRDLEANRSPPTPHFAKLQRLTNTRGTMTELNLQRLLELEAAQRRARSLERTVELEAACSNKDGPVAETAEADMLPMQKQNIAELQALLQERDEEIEALHRAVDAQVSPLREKLRSMEEEMVSRERAESEQRECLKQELARAREAHEASSRRLQLRLHEVQQLHANAQEALRSEVLALRDALSRSVPKDEAAAALNKAVSAEREQQQSKHHEEIRLLEETWRERLEAERKRLEQEHAQRTADLERQCQLHARMRTWNRTDLEKEMASYLEQETAALDARHQHTLEALRQQCEQEKQQMRQALAREHAEELAKLRETVEAEKAALLQERHDAQVQSPARNTWQQMASRDGSDSSTPGSGSGKAAQLLTQEEIRSLVNRRVVEEVTRLCKMHEAEVAELKKAMERQWGSEQQVGTSATERSTAKEASTPSKAKEVQRLQQEHQAEVERLRAEMVRMLQEKEEMLTARADQRLLSTEAGFQRERDELSEALRRAQAEAMQQDAAHREQLRRTEATLRAQLETEKGRLALQQEQLVWRLREEHSQQLQALRAEQLREVEALREELDRVKLKLRAHKMAAVLRSRGSTPPSDNGSTASSMASSLASTGTLEEGNSQDSMLSPALRDLLAKIYREGLHVLSLTERQLLQRHFTPSPEHSGNTTAASDHSTATVKAVSPAIAEDIQQLQQGLKQERLAHKKALDELQEQMDRSRDQHDQKELKLKAKVDTLEGQLRQERSRSEELKQRLDAEQAKTLDLLTQLNGQRSSCLELEMALANCRSDLADANRQILALKQEVLHCKSSLEVEKLHAQNMLNAVNAERAHFNQLQATLELERRRGARTHEQDLQLIQELRAVPSPLSSTPARQTQLSDIEKMRGGAPSSTTRLDNSLLGEADNTGSHSGGHYLCAREKLSLSQSLLKAEEEISRLRQLTLSQDLLLGQTAADGNPSPAICRLLHKLYWKYRKADSWRKGLVYQKQYLLSLLQGFQATEDVALRMLSSSRRRPPPSPPPLHHIDGIGTSSDDDGRPRQQGFRLHSADSSGGRHFQHLLTYQSRGRQDSVDEAPLPSGSSSHSSADGSSGIASSPPMPARFRFRSAVQAVIALHRMQHLVHKWRLAACVPPAPVLLHKVELAVRSVPHGGAWRLGASTCSGLSMATARSSQSSLVSANTSQASAATVLCHRLPQPPSPRTPSRPSQSQPASMREFVERLDSLHKQFGLSDDQHC</sequence>
<evidence type="ECO:0000256" key="7">
    <source>
        <dbReference type="SAM" id="MobiDB-lite"/>
    </source>
</evidence>
<feature type="coiled-coil region" evidence="6">
    <location>
        <begin position="451"/>
        <end position="499"/>
    </location>
</feature>
<feature type="region of interest" description="Disordered" evidence="7">
    <location>
        <begin position="2352"/>
        <end position="2372"/>
    </location>
</feature>
<feature type="region of interest" description="Disordered" evidence="7">
    <location>
        <begin position="3533"/>
        <end position="3576"/>
    </location>
</feature>
<dbReference type="GO" id="GO:0005813">
    <property type="term" value="C:centrosome"/>
    <property type="evidence" value="ECO:0007669"/>
    <property type="project" value="UniProtKB-SubCell"/>
</dbReference>
<dbReference type="GO" id="GO:0007165">
    <property type="term" value="P:signal transduction"/>
    <property type="evidence" value="ECO:0007669"/>
    <property type="project" value="InterPro"/>
</dbReference>
<feature type="region of interest" description="Disordered" evidence="7">
    <location>
        <begin position="1"/>
        <end position="135"/>
    </location>
</feature>
<feature type="coiled-coil region" evidence="6">
    <location>
        <begin position="2417"/>
        <end position="2451"/>
    </location>
</feature>
<feature type="compositionally biased region" description="Low complexity" evidence="7">
    <location>
        <begin position="2357"/>
        <end position="2372"/>
    </location>
</feature>
<dbReference type="GO" id="GO:0060090">
    <property type="term" value="F:molecular adaptor activity"/>
    <property type="evidence" value="ECO:0007669"/>
    <property type="project" value="InterPro"/>
</dbReference>
<evidence type="ECO:0000256" key="6">
    <source>
        <dbReference type="SAM" id="Coils"/>
    </source>
</evidence>
<evidence type="ECO:0000256" key="5">
    <source>
        <dbReference type="ARBA" id="ARBA00023212"/>
    </source>
</evidence>
<feature type="coiled-coil region" evidence="6">
    <location>
        <begin position="2621"/>
        <end position="2709"/>
    </location>
</feature>
<feature type="compositionally biased region" description="Low complexity" evidence="7">
    <location>
        <begin position="3128"/>
        <end position="3144"/>
    </location>
</feature>
<feature type="coiled-coil region" evidence="6">
    <location>
        <begin position="2242"/>
        <end position="2333"/>
    </location>
</feature>
<organism evidence="9">
    <name type="scientific">Rhipicephalus zambeziensis</name>
    <dbReference type="NCBI Taxonomy" id="60191"/>
    <lineage>
        <taxon>Eukaryota</taxon>
        <taxon>Metazoa</taxon>
        <taxon>Ecdysozoa</taxon>
        <taxon>Arthropoda</taxon>
        <taxon>Chelicerata</taxon>
        <taxon>Arachnida</taxon>
        <taxon>Acari</taxon>
        <taxon>Parasitiformes</taxon>
        <taxon>Ixodida</taxon>
        <taxon>Ixodoidea</taxon>
        <taxon>Ixodidae</taxon>
        <taxon>Rhipicephalinae</taxon>
        <taxon>Rhipicephalus</taxon>
        <taxon>Rhipicephalus</taxon>
    </lineage>
</organism>
<feature type="coiled-coil region" evidence="6">
    <location>
        <begin position="527"/>
        <end position="554"/>
    </location>
</feature>
<feature type="compositionally biased region" description="Polar residues" evidence="7">
    <location>
        <begin position="1725"/>
        <end position="1737"/>
    </location>
</feature>
<evidence type="ECO:0000256" key="4">
    <source>
        <dbReference type="ARBA" id="ARBA00023054"/>
    </source>
</evidence>
<feature type="region of interest" description="Disordered" evidence="7">
    <location>
        <begin position="1721"/>
        <end position="1740"/>
    </location>
</feature>
<feature type="coiled-coil region" evidence="6">
    <location>
        <begin position="1272"/>
        <end position="1361"/>
    </location>
</feature>
<keyword evidence="5" id="KW-0206">Cytoskeleton</keyword>
<feature type="compositionally biased region" description="Polar residues" evidence="7">
    <location>
        <begin position="2945"/>
        <end position="2967"/>
    </location>
</feature>
<feature type="region of interest" description="Disordered" evidence="7">
    <location>
        <begin position="3716"/>
        <end position="3737"/>
    </location>
</feature>
<feature type="coiled-coil region" evidence="6">
    <location>
        <begin position="627"/>
        <end position="686"/>
    </location>
</feature>
<feature type="coiled-coil region" evidence="6">
    <location>
        <begin position="769"/>
        <end position="803"/>
    </location>
</feature>